<evidence type="ECO:0000313" key="1">
    <source>
        <dbReference type="EMBL" id="RCK78730.1"/>
    </source>
</evidence>
<proteinExistence type="predicted"/>
<name>A0A367ZL08_9BACT</name>
<protein>
    <recommendedName>
        <fullName evidence="3">Lipoprotein</fullName>
    </recommendedName>
</protein>
<gene>
    <name evidence="1" type="ORF">OZSIB_1257</name>
</gene>
<dbReference type="AlphaFoldDB" id="A0A367ZL08"/>
<dbReference type="Proteomes" id="UP000252355">
    <property type="component" value="Unassembled WGS sequence"/>
</dbReference>
<comment type="caution">
    <text evidence="1">The sequence shown here is derived from an EMBL/GenBank/DDBJ whole genome shotgun (WGS) entry which is preliminary data.</text>
</comment>
<evidence type="ECO:0000313" key="2">
    <source>
        <dbReference type="Proteomes" id="UP000252355"/>
    </source>
</evidence>
<evidence type="ECO:0008006" key="3">
    <source>
        <dbReference type="Google" id="ProtNLM"/>
    </source>
</evidence>
<reference evidence="1 2" key="1">
    <citation type="submission" date="2018-05" db="EMBL/GenBank/DDBJ databases">
        <title>A metagenomic window into the 2 km-deep terrestrial subsurface aquifer revealed taxonomically and functionally diverse microbial community comprising novel uncultured bacterial lineages.</title>
        <authorList>
            <person name="Kadnikov V.V."/>
            <person name="Mardanov A.V."/>
            <person name="Beletsky A.V."/>
            <person name="Banks D."/>
            <person name="Pimenov N.V."/>
            <person name="Frank Y.A."/>
            <person name="Karnachuk O.V."/>
            <person name="Ravin N.V."/>
        </authorList>
    </citation>
    <scope>NUCLEOTIDE SEQUENCE [LARGE SCALE GENOMIC DNA]</scope>
    <source>
        <strain evidence="1">BY5</strain>
    </source>
</reference>
<sequence length="481" mass="50803">MRVPTLGLGIVLLGMLLLTGCFGGKDNGSSPPPPVPTVEMVGTLTLPTRLNSHLLAAVQEVRNTDTITGNAWSKPAVAVNDQAVTAFTLATSTVSGDWEFRLQVPQAADQLYRLEVNVGKVGLKAWVRDAARSAFAINSRTTAAALLARASGLEADALLATFPAMVGLVAQRLEAAWLVDPASVPTTIFDLAEVKNEVASQAEFLKNNTGFDPTAMVAYLKTSNDLDSDGIPDLQIVKNIDGTAIRFFTALSASNSLKVGVSSVGDYSDAELLADFAADRTRTDRFHDASAKNFALGLYFKRSAVADTYLKLFIKRIDLVEGSFRGVVAEYRYVTATATAVATGTKTFLRAGADPESGAVAGSDFLTDGAATTTNLSFLDAARGLGSTSDAVKLVRAYQGKPDLTEMTYAEPFVQGDPRFAANTTAARAALNMSGPATVGDVFSICFPATGHYALIKIKAITATTITVDYKVNVVPGENKF</sequence>
<accession>A0A367ZL08</accession>
<organism evidence="1 2">
    <name type="scientific">Candidatus Ozemobacter sibiricus</name>
    <dbReference type="NCBI Taxonomy" id="2268124"/>
    <lineage>
        <taxon>Bacteria</taxon>
        <taxon>Candidatus Ozemobacteria</taxon>
        <taxon>Candidatus Ozemobacterales</taxon>
        <taxon>Candidatus Ozemobacteraceae</taxon>
        <taxon>Candidatus Ozemobacter</taxon>
    </lineage>
</organism>
<dbReference type="PROSITE" id="PS51257">
    <property type="entry name" value="PROKAR_LIPOPROTEIN"/>
    <property type="match status" value="1"/>
</dbReference>
<dbReference type="EMBL" id="QOQW01000020">
    <property type="protein sequence ID" value="RCK78730.1"/>
    <property type="molecule type" value="Genomic_DNA"/>
</dbReference>